<keyword evidence="2" id="KW-1133">Transmembrane helix</keyword>
<accession>A0A8J4G0K7</accession>
<evidence type="ECO:0000313" key="3">
    <source>
        <dbReference type="EMBL" id="GIL78744.1"/>
    </source>
</evidence>
<organism evidence="4 5">
    <name type="scientific">Volvox reticuliferus</name>
    <dbReference type="NCBI Taxonomy" id="1737510"/>
    <lineage>
        <taxon>Eukaryota</taxon>
        <taxon>Viridiplantae</taxon>
        <taxon>Chlorophyta</taxon>
        <taxon>core chlorophytes</taxon>
        <taxon>Chlorophyceae</taxon>
        <taxon>CS clade</taxon>
        <taxon>Chlamydomonadales</taxon>
        <taxon>Volvocaceae</taxon>
        <taxon>Volvox</taxon>
    </lineage>
</organism>
<keyword evidence="2" id="KW-0472">Membrane</keyword>
<feature type="compositionally biased region" description="Low complexity" evidence="1">
    <location>
        <begin position="286"/>
        <end position="305"/>
    </location>
</feature>
<dbReference type="Proteomes" id="UP000722791">
    <property type="component" value="Unassembled WGS sequence"/>
</dbReference>
<dbReference type="EMBL" id="BNCP01000014">
    <property type="protein sequence ID" value="GIL78744.1"/>
    <property type="molecule type" value="Genomic_DNA"/>
</dbReference>
<name>A0A8J4G0K7_9CHLO</name>
<protein>
    <submittedName>
        <fullName evidence="4">Uncharacterized protein</fullName>
    </submittedName>
</protein>
<evidence type="ECO:0000313" key="4">
    <source>
        <dbReference type="EMBL" id="GIL94017.1"/>
    </source>
</evidence>
<feature type="transmembrane region" description="Helical" evidence="2">
    <location>
        <begin position="24"/>
        <end position="47"/>
    </location>
</feature>
<dbReference type="EMBL" id="BNCQ01000001">
    <property type="protein sequence ID" value="GIL94017.1"/>
    <property type="molecule type" value="Genomic_DNA"/>
</dbReference>
<proteinExistence type="predicted"/>
<feature type="region of interest" description="Disordered" evidence="1">
    <location>
        <begin position="237"/>
        <end position="262"/>
    </location>
</feature>
<dbReference type="Proteomes" id="UP000747110">
    <property type="component" value="Unassembled WGS sequence"/>
</dbReference>
<feature type="region of interest" description="Disordered" evidence="1">
    <location>
        <begin position="128"/>
        <end position="152"/>
    </location>
</feature>
<evidence type="ECO:0000313" key="6">
    <source>
        <dbReference type="Proteomes" id="UP000747110"/>
    </source>
</evidence>
<keyword evidence="6" id="KW-1185">Reference proteome</keyword>
<gene>
    <name evidence="3" type="ORF">Vretifemale_8158</name>
    <name evidence="4" type="ORF">Vretimale_356</name>
</gene>
<feature type="region of interest" description="Disordered" evidence="1">
    <location>
        <begin position="285"/>
        <end position="308"/>
    </location>
</feature>
<dbReference type="OrthoDB" id="248923at2759"/>
<evidence type="ECO:0000256" key="2">
    <source>
        <dbReference type="SAM" id="Phobius"/>
    </source>
</evidence>
<keyword evidence="2" id="KW-0812">Transmembrane</keyword>
<evidence type="ECO:0000313" key="5">
    <source>
        <dbReference type="Proteomes" id="UP000722791"/>
    </source>
</evidence>
<sequence length="405" mass="42920">MSFEITHSVWIPPRTMAFVVPRGLTGVAVAVLATALCMLSALLIYIYHRRRVRGRSRRAKGIPTMPTSAVDAELIVDDYRRGSRTSSRRQLFSLVLGLVFPNTQRPPLFPDAQRGRPSFSMAIDRLWSPPAEQPEPAGDELPDMASYNDGQANAAGPRFLATTASGKSLQVVVKTAAVASRQQQKQQKLAISQEALQTSWSCQQVTLENGGASVAGAGRHAQLGSLQSLSDAELPGIRSLPQESSRPEVVGWNTPNSGTSGRRVRDFRAASANGGVPYMSQSIELSSAEPHARASAAALDGSDTDTSTDHGMAEVGARTVEQLQTQHDATYLRSSGDGQISLVNSSGVRHAEGGSRIGSTISNPLGRGSEMDPAVAWYSRALRRQVSAAAAAAQAGAGTAKVHLA</sequence>
<evidence type="ECO:0000256" key="1">
    <source>
        <dbReference type="SAM" id="MobiDB-lite"/>
    </source>
</evidence>
<comment type="caution">
    <text evidence="4">The sequence shown here is derived from an EMBL/GenBank/DDBJ whole genome shotgun (WGS) entry which is preliminary data.</text>
</comment>
<dbReference type="AlphaFoldDB" id="A0A8J4G0K7"/>
<reference evidence="4" key="1">
    <citation type="journal article" date="2021" name="Proc. Natl. Acad. Sci. U.S.A.">
        <title>Three genomes in the algal genus Volvox reveal the fate of a haploid sex-determining region after a transition to homothallism.</title>
        <authorList>
            <person name="Yamamoto K."/>
            <person name="Hamaji T."/>
            <person name="Kawai-Toyooka H."/>
            <person name="Matsuzaki R."/>
            <person name="Takahashi F."/>
            <person name="Nishimura Y."/>
            <person name="Kawachi M."/>
            <person name="Noguchi H."/>
            <person name="Minakuchi Y."/>
            <person name="Umen J.G."/>
            <person name="Toyoda A."/>
            <person name="Nozaki H."/>
        </authorList>
    </citation>
    <scope>NUCLEOTIDE SEQUENCE</scope>
    <source>
        <strain evidence="4">NIES-3785</strain>
        <strain evidence="3">NIES-3786</strain>
    </source>
</reference>